<comment type="caution">
    <text evidence="2">The sequence shown here is derived from an EMBL/GenBank/DDBJ whole genome shotgun (WGS) entry which is preliminary data.</text>
</comment>
<keyword evidence="1" id="KW-1133">Transmembrane helix</keyword>
<dbReference type="Proteomes" id="UP000620559">
    <property type="component" value="Unassembled WGS sequence"/>
</dbReference>
<dbReference type="RefSeq" id="WP_193920802.1">
    <property type="nucleotide sequence ID" value="NZ_JADEWL010000039.1"/>
</dbReference>
<dbReference type="InterPro" id="IPR027417">
    <property type="entry name" value="P-loop_NTPase"/>
</dbReference>
<evidence type="ECO:0000256" key="1">
    <source>
        <dbReference type="SAM" id="Phobius"/>
    </source>
</evidence>
<keyword evidence="1" id="KW-0812">Transmembrane</keyword>
<accession>A0A8J7JUQ3</accession>
<feature type="transmembrane region" description="Helical" evidence="1">
    <location>
        <begin position="6"/>
        <end position="24"/>
    </location>
</feature>
<proteinExistence type="predicted"/>
<keyword evidence="1" id="KW-0472">Membrane</keyword>
<name>A0A8J7JUQ3_9CYAN</name>
<protein>
    <submittedName>
        <fullName evidence="2">Uncharacterized protein</fullName>
    </submittedName>
</protein>
<organism evidence="2 3">
    <name type="scientific">Plectonema cf. radiosum LEGE 06105</name>
    <dbReference type="NCBI Taxonomy" id="945769"/>
    <lineage>
        <taxon>Bacteria</taxon>
        <taxon>Bacillati</taxon>
        <taxon>Cyanobacteriota</taxon>
        <taxon>Cyanophyceae</taxon>
        <taxon>Oscillatoriophycideae</taxon>
        <taxon>Oscillatoriales</taxon>
        <taxon>Microcoleaceae</taxon>
        <taxon>Plectonema</taxon>
    </lineage>
</organism>
<feature type="transmembrane region" description="Helical" evidence="1">
    <location>
        <begin position="116"/>
        <end position="136"/>
    </location>
</feature>
<dbReference type="EMBL" id="JADEWL010000039">
    <property type="protein sequence ID" value="MBE9213670.1"/>
    <property type="molecule type" value="Genomic_DNA"/>
</dbReference>
<evidence type="ECO:0000313" key="2">
    <source>
        <dbReference type="EMBL" id="MBE9213670.1"/>
    </source>
</evidence>
<dbReference type="AlphaFoldDB" id="A0A8J7JUQ3"/>
<reference evidence="2" key="1">
    <citation type="submission" date="2020-10" db="EMBL/GenBank/DDBJ databases">
        <authorList>
            <person name="Castelo-Branco R."/>
            <person name="Eusebio N."/>
            <person name="Adriana R."/>
            <person name="Vieira A."/>
            <person name="Brugerolle De Fraissinette N."/>
            <person name="Rezende De Castro R."/>
            <person name="Schneider M.P."/>
            <person name="Vasconcelos V."/>
            <person name="Leao P.N."/>
        </authorList>
    </citation>
    <scope>NUCLEOTIDE SEQUENCE</scope>
    <source>
        <strain evidence="2">LEGE 06105</strain>
    </source>
</reference>
<sequence length="506" mass="58189">MSRNIVELSAIIISAVVGLTGFCFSHSRQPYPLAQIQFCPQTANKKENILTDKNKAKKLKYYDLEKAQKKLDSKYCHQPRYVLAEEWDKYNSYGSIIPYMGSTISLVRIIPKDNPYQIYGNVASIVGLWGISLTLASRVGRLKKSDYQLGEEEKTTAYYNWQQHRRNRDIKQHSNQLHTDTLKDGLTQEDLQQRKELGLTDDENEAIKNQLQLEDYLKARAVKHSDMDKQIASNLLDKHKAEKEIEKLQNKKSSQPLTNQTSDKQLVNSLIEALKFHEDGWLYDLIKNAKPLWLIGSQGSGKTNTASAIAKRCCKQIALIRKYCFDAPIYQLIDRHATGENWEVWKLLDATLKAESEEEIGQSLEDATDRWLQRIKEKPSAKQQIIIDEFTNLKKIDSCKDAAIKFFSMHLTDTRKAKEYFIGVNHYFTNESTVEGTFEARKSGTIQLKKFSANGETPLPRVQIVHGLVDDNGNELEEVERTLPNWLEANNIYQHFNGKPIDFNHE</sequence>
<evidence type="ECO:0000313" key="3">
    <source>
        <dbReference type="Proteomes" id="UP000620559"/>
    </source>
</evidence>
<dbReference type="Gene3D" id="3.40.50.300">
    <property type="entry name" value="P-loop containing nucleotide triphosphate hydrolases"/>
    <property type="match status" value="1"/>
</dbReference>
<dbReference type="SUPFAM" id="SSF52540">
    <property type="entry name" value="P-loop containing nucleoside triphosphate hydrolases"/>
    <property type="match status" value="1"/>
</dbReference>
<keyword evidence="3" id="KW-1185">Reference proteome</keyword>
<gene>
    <name evidence="2" type="ORF">IQ247_13510</name>
</gene>